<evidence type="ECO:0000313" key="2">
    <source>
        <dbReference type="Proteomes" id="UP001458880"/>
    </source>
</evidence>
<dbReference type="EMBL" id="JASPKY010000476">
    <property type="protein sequence ID" value="KAK9695617.1"/>
    <property type="molecule type" value="Genomic_DNA"/>
</dbReference>
<dbReference type="AlphaFoldDB" id="A0AAW1IZ31"/>
<protein>
    <submittedName>
        <fullName evidence="1">Uncharacterized protein</fullName>
    </submittedName>
</protein>
<gene>
    <name evidence="1" type="ORF">QE152_g32446</name>
</gene>
<name>A0AAW1IZ31_POPJA</name>
<sequence length="225" mass="26152">MILSSEISSTQLAQELVIDHLIGPLDLQHTERFNESPGRRVIKVPIYSLCFKLFTKRKKPSPNLRCENVKKEPLVKKVKQTKKRSKICGESESEEDDNYSIHDESDSLEEFLEETIIDKNEEEDPTQLEEKDYVLVRFVRKNVKHFVAQVTSRLEEDEYKVNYLKSAVTKQEDLFKFLMPDNPECSDVNIRVIILKLPKHIMHGGTVRTMSLMSFGIDFTPYNVS</sequence>
<organism evidence="1 2">
    <name type="scientific">Popillia japonica</name>
    <name type="common">Japanese beetle</name>
    <dbReference type="NCBI Taxonomy" id="7064"/>
    <lineage>
        <taxon>Eukaryota</taxon>
        <taxon>Metazoa</taxon>
        <taxon>Ecdysozoa</taxon>
        <taxon>Arthropoda</taxon>
        <taxon>Hexapoda</taxon>
        <taxon>Insecta</taxon>
        <taxon>Pterygota</taxon>
        <taxon>Neoptera</taxon>
        <taxon>Endopterygota</taxon>
        <taxon>Coleoptera</taxon>
        <taxon>Polyphaga</taxon>
        <taxon>Scarabaeiformia</taxon>
        <taxon>Scarabaeidae</taxon>
        <taxon>Rutelinae</taxon>
        <taxon>Popillia</taxon>
    </lineage>
</organism>
<reference evidence="1 2" key="1">
    <citation type="journal article" date="2024" name="BMC Genomics">
        <title>De novo assembly and annotation of Popillia japonica's genome with initial clues to its potential as an invasive pest.</title>
        <authorList>
            <person name="Cucini C."/>
            <person name="Boschi S."/>
            <person name="Funari R."/>
            <person name="Cardaioli E."/>
            <person name="Iannotti N."/>
            <person name="Marturano G."/>
            <person name="Paoli F."/>
            <person name="Bruttini M."/>
            <person name="Carapelli A."/>
            <person name="Frati F."/>
            <person name="Nardi F."/>
        </authorList>
    </citation>
    <scope>NUCLEOTIDE SEQUENCE [LARGE SCALE GENOMIC DNA]</scope>
    <source>
        <strain evidence="1">DMR45628</strain>
    </source>
</reference>
<evidence type="ECO:0000313" key="1">
    <source>
        <dbReference type="EMBL" id="KAK9695617.1"/>
    </source>
</evidence>
<dbReference type="Proteomes" id="UP001458880">
    <property type="component" value="Unassembled WGS sequence"/>
</dbReference>
<keyword evidence="2" id="KW-1185">Reference proteome</keyword>
<comment type="caution">
    <text evidence="1">The sequence shown here is derived from an EMBL/GenBank/DDBJ whole genome shotgun (WGS) entry which is preliminary data.</text>
</comment>
<proteinExistence type="predicted"/>
<accession>A0AAW1IZ31</accession>